<evidence type="ECO:0000313" key="9">
    <source>
        <dbReference type="Proteomes" id="UP001254848"/>
    </source>
</evidence>
<keyword evidence="6" id="KW-0249">Electron transport</keyword>
<dbReference type="Pfam" id="PF13183">
    <property type="entry name" value="Fer4_8"/>
    <property type="match status" value="1"/>
</dbReference>
<dbReference type="PROSITE" id="PS51379">
    <property type="entry name" value="4FE4S_FER_2"/>
    <property type="match status" value="2"/>
</dbReference>
<keyword evidence="2 6" id="KW-0479">Metal-binding</keyword>
<evidence type="ECO:0000313" key="8">
    <source>
        <dbReference type="EMBL" id="MDT8902474.1"/>
    </source>
</evidence>
<accession>A0ABU3P0A0</accession>
<dbReference type="InterPro" id="IPR004017">
    <property type="entry name" value="Cys_rich_dom"/>
</dbReference>
<evidence type="ECO:0000259" key="7">
    <source>
        <dbReference type="PROSITE" id="PS51379"/>
    </source>
</evidence>
<dbReference type="PANTHER" id="PTHR32479">
    <property type="entry name" value="GLYCOLATE OXIDASE IRON-SULFUR SUBUNIT"/>
    <property type="match status" value="1"/>
</dbReference>
<organism evidence="8 9">
    <name type="scientific">Anaeroselena agilis</name>
    <dbReference type="NCBI Taxonomy" id="3063788"/>
    <lineage>
        <taxon>Bacteria</taxon>
        <taxon>Bacillati</taxon>
        <taxon>Bacillota</taxon>
        <taxon>Negativicutes</taxon>
        <taxon>Acetonemataceae</taxon>
        <taxon>Anaeroselena</taxon>
    </lineage>
</organism>
<dbReference type="InterPro" id="IPR012257">
    <property type="entry name" value="Glc_ox_4Fe-4S"/>
</dbReference>
<reference evidence="8 9" key="1">
    <citation type="submission" date="2023-07" db="EMBL/GenBank/DDBJ databases">
        <title>The novel representative of Negativicutes class, Anaeroselena agilis gen. nov. sp. nov.</title>
        <authorList>
            <person name="Prokofeva M.I."/>
            <person name="Elcheninov A.G."/>
            <person name="Klyukina A."/>
            <person name="Kublanov I.V."/>
            <person name="Frolov E.N."/>
            <person name="Podosokorskaya O.A."/>
        </authorList>
    </citation>
    <scope>NUCLEOTIDE SEQUENCE [LARGE SCALE GENOMIC DNA]</scope>
    <source>
        <strain evidence="8 9">4137-cl</strain>
    </source>
</reference>
<evidence type="ECO:0000256" key="4">
    <source>
        <dbReference type="ARBA" id="ARBA00023004"/>
    </source>
</evidence>
<keyword evidence="6" id="KW-0813">Transport</keyword>
<keyword evidence="3" id="KW-0677">Repeat</keyword>
<dbReference type="EC" id="1.1.99.14" evidence="6"/>
<dbReference type="EMBL" id="JAUOZS010000001">
    <property type="protein sequence ID" value="MDT8902474.1"/>
    <property type="molecule type" value="Genomic_DNA"/>
</dbReference>
<protein>
    <recommendedName>
        <fullName evidence="6">Glycolate oxidase iron-sulfur subunit</fullName>
        <ecNumber evidence="6">1.1.99.14</ecNumber>
    </recommendedName>
</protein>
<dbReference type="PANTHER" id="PTHR32479:SF20">
    <property type="entry name" value="GLYCOLATE OXIDASE IRON-SULFUR SUBUNIT"/>
    <property type="match status" value="1"/>
</dbReference>
<comment type="catalytic activity">
    <reaction evidence="6">
        <text>(R)-lactate + A = pyruvate + AH2</text>
        <dbReference type="Rhea" id="RHEA:15089"/>
        <dbReference type="ChEBI" id="CHEBI:13193"/>
        <dbReference type="ChEBI" id="CHEBI:15361"/>
        <dbReference type="ChEBI" id="CHEBI:16004"/>
        <dbReference type="ChEBI" id="CHEBI:17499"/>
    </reaction>
</comment>
<dbReference type="InterPro" id="IPR009051">
    <property type="entry name" value="Helical_ferredxn"/>
</dbReference>
<sequence length="411" mass="44299">MKTLKQMREESEKCLRCGLCQIVCPIYNVLGSEPAVARAKVRLARELAGDVLKVTPRMRKIMSLCLNCKACVANCPSQVHTDKLVLAARAQIKDEDGLPFLLGAALKQFLPNNSLQGVAAKSAYLYQHLGLQQAVRGSGLLKAVSPDLAQKEGVMPEFAPRTFRAELANMTLKKGGKVKVAYYLSCMTNMVNPALGKAVIEVLERHGCEVVIPTDVQCCGTPQLAYGDVETAEALARNNARLLAATGADYILTDCGTCGDTLRHYEELTADAAGFEQKVLDVSEFLVDKLGVKPGDKPVEAVVTYHDSCHLNRGQGVNRQPREILKAIPGLTFREMAEADRCCGGAGTFAITNYDLSMAILDRKVGNIKAVNPTIVAAGCPACKMQLEHGLARNNVGATVAHPVELLAKTY</sequence>
<dbReference type="InterPro" id="IPR017896">
    <property type="entry name" value="4Fe4S_Fe-S-bd"/>
</dbReference>
<dbReference type="PROSITE" id="PS00198">
    <property type="entry name" value="4FE4S_FER_1"/>
    <property type="match status" value="2"/>
</dbReference>
<dbReference type="Proteomes" id="UP001254848">
    <property type="component" value="Unassembled WGS sequence"/>
</dbReference>
<feature type="domain" description="4Fe-4S ferredoxin-type" evidence="7">
    <location>
        <begin position="5"/>
        <end position="35"/>
    </location>
</feature>
<gene>
    <name evidence="8" type="ORF">Q4T40_14585</name>
</gene>
<dbReference type="RefSeq" id="WP_413780954.1">
    <property type="nucleotide sequence ID" value="NZ_JAUOZS010000001.1"/>
</dbReference>
<comment type="caution">
    <text evidence="8">The sequence shown here is derived from an EMBL/GenBank/DDBJ whole genome shotgun (WGS) entry which is preliminary data.</text>
</comment>
<feature type="domain" description="4Fe-4S ferredoxin-type" evidence="7">
    <location>
        <begin position="56"/>
        <end position="85"/>
    </location>
</feature>
<dbReference type="PIRSF" id="PIRSF000139">
    <property type="entry name" value="Glc_ox_4Fe-4S"/>
    <property type="match status" value="1"/>
</dbReference>
<comment type="catalytic activity">
    <reaction evidence="6">
        <text>glycolate + A = glyoxylate + AH2</text>
        <dbReference type="Rhea" id="RHEA:21264"/>
        <dbReference type="ChEBI" id="CHEBI:13193"/>
        <dbReference type="ChEBI" id="CHEBI:17499"/>
        <dbReference type="ChEBI" id="CHEBI:29805"/>
        <dbReference type="ChEBI" id="CHEBI:36655"/>
        <dbReference type="EC" id="1.1.99.14"/>
    </reaction>
</comment>
<evidence type="ECO:0000256" key="3">
    <source>
        <dbReference type="ARBA" id="ARBA00022737"/>
    </source>
</evidence>
<dbReference type="InterPro" id="IPR017900">
    <property type="entry name" value="4Fe4S_Fe_S_CS"/>
</dbReference>
<evidence type="ECO:0000256" key="6">
    <source>
        <dbReference type="PIRNR" id="PIRNR000139"/>
    </source>
</evidence>
<keyword evidence="1 6" id="KW-0004">4Fe-4S</keyword>
<evidence type="ECO:0000256" key="2">
    <source>
        <dbReference type="ARBA" id="ARBA00022723"/>
    </source>
</evidence>
<dbReference type="Pfam" id="PF02754">
    <property type="entry name" value="CCG"/>
    <property type="match status" value="2"/>
</dbReference>
<keyword evidence="9" id="KW-1185">Reference proteome</keyword>
<dbReference type="SUPFAM" id="SSF46548">
    <property type="entry name" value="alpha-helical ferredoxin"/>
    <property type="match status" value="1"/>
</dbReference>
<evidence type="ECO:0000256" key="1">
    <source>
        <dbReference type="ARBA" id="ARBA00022485"/>
    </source>
</evidence>
<proteinExistence type="predicted"/>
<comment type="cofactor">
    <cofactor evidence="6">
        <name>[4Fe-4S] cluster</name>
        <dbReference type="ChEBI" id="CHEBI:49883"/>
    </cofactor>
    <text evidence="6">Binds 2 [4Fe-4S] clusters.</text>
</comment>
<keyword evidence="4 6" id="KW-0408">Iron</keyword>
<dbReference type="Gene3D" id="1.10.1060.10">
    <property type="entry name" value="Alpha-helical ferredoxin"/>
    <property type="match status" value="1"/>
</dbReference>
<keyword evidence="5 6" id="KW-0411">Iron-sulfur</keyword>
<evidence type="ECO:0000256" key="5">
    <source>
        <dbReference type="ARBA" id="ARBA00023014"/>
    </source>
</evidence>
<name>A0ABU3P0A0_9FIRM</name>
<comment type="function">
    <text evidence="6">Component of a complex that catalyzes the oxidation of glycolate to glyoxylate.</text>
</comment>